<dbReference type="Gene3D" id="2.60.40.3780">
    <property type="match status" value="1"/>
</dbReference>
<comment type="pathway">
    <text evidence="1 7">Cell wall biogenesis; peptidoglycan biosynthesis.</text>
</comment>
<feature type="chain" id="PRO_5045437673" evidence="9">
    <location>
        <begin position="23"/>
        <end position="418"/>
    </location>
</feature>
<reference evidence="12" key="1">
    <citation type="journal article" date="2019" name="Int. J. Syst. Evol. Microbiol.">
        <title>The Global Catalogue of Microorganisms (GCM) 10K type strain sequencing project: providing services to taxonomists for standard genome sequencing and annotation.</title>
        <authorList>
            <consortium name="The Broad Institute Genomics Platform"/>
            <consortium name="The Broad Institute Genome Sequencing Center for Infectious Disease"/>
            <person name="Wu L."/>
            <person name="Ma J."/>
        </authorList>
    </citation>
    <scope>NUCLEOTIDE SEQUENCE [LARGE SCALE GENOMIC DNA]</scope>
    <source>
        <strain evidence="12">JCM 17688</strain>
    </source>
</reference>
<protein>
    <submittedName>
        <fullName evidence="11">Ig-like domain-containing protein</fullName>
    </submittedName>
</protein>
<evidence type="ECO:0000256" key="4">
    <source>
        <dbReference type="ARBA" id="ARBA00022984"/>
    </source>
</evidence>
<evidence type="ECO:0000256" key="9">
    <source>
        <dbReference type="SAM" id="SignalP"/>
    </source>
</evidence>
<name>A0ABP8KBI7_9ACTN</name>
<gene>
    <name evidence="11" type="ORF">GCM10023147_44230</name>
</gene>
<evidence type="ECO:0000313" key="12">
    <source>
        <dbReference type="Proteomes" id="UP001500635"/>
    </source>
</evidence>
<dbReference type="Pfam" id="PF17964">
    <property type="entry name" value="Big_10"/>
    <property type="match status" value="1"/>
</dbReference>
<dbReference type="SUPFAM" id="SSF141523">
    <property type="entry name" value="L,D-transpeptidase catalytic domain-like"/>
    <property type="match status" value="1"/>
</dbReference>
<dbReference type="EMBL" id="BAABFR010000105">
    <property type="protein sequence ID" value="GAA4403084.1"/>
    <property type="molecule type" value="Genomic_DNA"/>
</dbReference>
<dbReference type="RefSeq" id="WP_345000215.1">
    <property type="nucleotide sequence ID" value="NZ_BAABFR010000105.1"/>
</dbReference>
<keyword evidence="3 7" id="KW-0133">Cell shape</keyword>
<feature type="region of interest" description="Disordered" evidence="8">
    <location>
        <begin position="24"/>
        <end position="52"/>
    </location>
</feature>
<feature type="compositionally biased region" description="Low complexity" evidence="8">
    <location>
        <begin position="37"/>
        <end position="46"/>
    </location>
</feature>
<dbReference type="PANTHER" id="PTHR30582">
    <property type="entry name" value="L,D-TRANSPEPTIDASE"/>
    <property type="match status" value="1"/>
</dbReference>
<keyword evidence="12" id="KW-1185">Reference proteome</keyword>
<sequence>MGTRVNRRSVLIGVAAAVPAAACTIGQPPQPKSGKRPAAPTAATTTEQPDPALVTFAPGDQATGVPPLTPISIGIQKATFDTVTVIDPKGVELQGTLSPDRLTWKSTAPLAYDTAYTATVHYETLGKQRTKTATFTTVKPPNMTLPYFENTSGNSLADGATYGVGQVIVVHFDEAISDRAAAQKTLTVETTPHVAGAWYWATDSALHWRPQNYYTPGTRIAVTAAVFGKEVSPGLWGQEDQSIGITIGESHVSIADDDTKQVQVFVNGQMVRSMPTSMGEGGTQVINGQTLTFWTPRGIYTVLDKSNPVIMDSSTYGLPINSRLGYREAINWATRISNDGIYLHELDTTVWAQGNTDTSHGCLNLNQANAEWFYNLSVPGDVVEVRNTGGAPLQLYQNGDWSVPWATWVAGSALPPGT</sequence>
<dbReference type="PANTHER" id="PTHR30582:SF2">
    <property type="entry name" value="L,D-TRANSPEPTIDASE YCIB-RELATED"/>
    <property type="match status" value="1"/>
</dbReference>
<feature type="active site" description="Nucleophile" evidence="7">
    <location>
        <position position="362"/>
    </location>
</feature>
<accession>A0ABP8KBI7</accession>
<evidence type="ECO:0000256" key="2">
    <source>
        <dbReference type="ARBA" id="ARBA00022679"/>
    </source>
</evidence>
<keyword evidence="5" id="KW-0012">Acyltransferase</keyword>
<dbReference type="CDD" id="cd16913">
    <property type="entry name" value="YkuD_like"/>
    <property type="match status" value="1"/>
</dbReference>
<evidence type="ECO:0000256" key="3">
    <source>
        <dbReference type="ARBA" id="ARBA00022960"/>
    </source>
</evidence>
<keyword evidence="9" id="KW-0732">Signal</keyword>
<proteinExistence type="predicted"/>
<comment type="caution">
    <text evidence="11">The sequence shown here is derived from an EMBL/GenBank/DDBJ whole genome shotgun (WGS) entry which is preliminary data.</text>
</comment>
<feature type="signal peptide" evidence="9">
    <location>
        <begin position="1"/>
        <end position="22"/>
    </location>
</feature>
<evidence type="ECO:0000256" key="7">
    <source>
        <dbReference type="PROSITE-ProRule" id="PRU01373"/>
    </source>
</evidence>
<feature type="domain" description="L,D-TPase catalytic" evidence="10">
    <location>
        <begin position="251"/>
        <end position="386"/>
    </location>
</feature>
<dbReference type="Gene3D" id="2.60.40.3710">
    <property type="match status" value="1"/>
</dbReference>
<dbReference type="InterPro" id="IPR005490">
    <property type="entry name" value="LD_TPept_cat_dom"/>
</dbReference>
<organism evidence="11 12">
    <name type="scientific">Tsukamurella soli</name>
    <dbReference type="NCBI Taxonomy" id="644556"/>
    <lineage>
        <taxon>Bacteria</taxon>
        <taxon>Bacillati</taxon>
        <taxon>Actinomycetota</taxon>
        <taxon>Actinomycetes</taxon>
        <taxon>Mycobacteriales</taxon>
        <taxon>Tsukamurellaceae</taxon>
        <taxon>Tsukamurella</taxon>
    </lineage>
</organism>
<evidence type="ECO:0000256" key="6">
    <source>
        <dbReference type="ARBA" id="ARBA00023316"/>
    </source>
</evidence>
<dbReference type="InterPro" id="IPR050979">
    <property type="entry name" value="LD-transpeptidase"/>
</dbReference>
<dbReference type="InterPro" id="IPR038063">
    <property type="entry name" value="Transpep_catalytic_dom"/>
</dbReference>
<evidence type="ECO:0000256" key="1">
    <source>
        <dbReference type="ARBA" id="ARBA00004752"/>
    </source>
</evidence>
<dbReference type="InterPro" id="IPR041280">
    <property type="entry name" value="Big_10"/>
</dbReference>
<keyword evidence="6 7" id="KW-0961">Cell wall biogenesis/degradation</keyword>
<keyword evidence="4 7" id="KW-0573">Peptidoglycan synthesis</keyword>
<evidence type="ECO:0000256" key="8">
    <source>
        <dbReference type="SAM" id="MobiDB-lite"/>
    </source>
</evidence>
<dbReference type="Proteomes" id="UP001500635">
    <property type="component" value="Unassembled WGS sequence"/>
</dbReference>
<dbReference type="PROSITE" id="PS52029">
    <property type="entry name" value="LD_TPASE"/>
    <property type="match status" value="1"/>
</dbReference>
<dbReference type="Gene3D" id="2.40.440.10">
    <property type="entry name" value="L,D-transpeptidase catalytic domain-like"/>
    <property type="match status" value="1"/>
</dbReference>
<feature type="active site" description="Proton donor/acceptor" evidence="7">
    <location>
        <position position="344"/>
    </location>
</feature>
<dbReference type="CDD" id="cd13432">
    <property type="entry name" value="LDT_IgD_like_2"/>
    <property type="match status" value="1"/>
</dbReference>
<evidence type="ECO:0000313" key="11">
    <source>
        <dbReference type="EMBL" id="GAA4403084.1"/>
    </source>
</evidence>
<evidence type="ECO:0000256" key="5">
    <source>
        <dbReference type="ARBA" id="ARBA00023315"/>
    </source>
</evidence>
<evidence type="ECO:0000259" key="10">
    <source>
        <dbReference type="PROSITE" id="PS52029"/>
    </source>
</evidence>
<keyword evidence="2" id="KW-0808">Transferase</keyword>
<dbReference type="Pfam" id="PF03734">
    <property type="entry name" value="YkuD"/>
    <property type="match status" value="1"/>
</dbReference>